<dbReference type="PANTHER" id="PTHR43374:SF1">
    <property type="entry name" value="FLAVIN PRENYLTRANSFERASE PAD1, MITOCHONDRIAL"/>
    <property type="match status" value="1"/>
</dbReference>
<dbReference type="KEGG" id="mfn:Ga0123462_1264"/>
<dbReference type="GO" id="GO:0106141">
    <property type="term" value="F:flavin prenyltransferase activity"/>
    <property type="evidence" value="ECO:0007669"/>
    <property type="project" value="UniProtKB-EC"/>
</dbReference>
<name>A0A2K8L472_9PROT</name>
<comment type="caution">
    <text evidence="7">Lacks conserved residue(s) required for the propagation of feature annotation.</text>
</comment>
<protein>
    <recommendedName>
        <fullName evidence="7">Flavin prenyltransferase UbiX</fullName>
        <ecNumber evidence="7">2.5.1.129</ecNumber>
    </recommendedName>
</protein>
<dbReference type="InterPro" id="IPR004507">
    <property type="entry name" value="UbiX-like"/>
</dbReference>
<evidence type="ECO:0000256" key="6">
    <source>
        <dbReference type="ARBA" id="ARBA00060793"/>
    </source>
</evidence>
<gene>
    <name evidence="7" type="primary">ubiX</name>
    <name evidence="9" type="ORF">Ga0123462_1264</name>
</gene>
<dbReference type="HAMAP" id="MF_01984">
    <property type="entry name" value="ubiX_pad"/>
    <property type="match status" value="1"/>
</dbReference>
<dbReference type="RefSeq" id="WP_100265512.1">
    <property type="nucleotide sequence ID" value="NZ_CP018800.1"/>
</dbReference>
<comment type="catalytic activity">
    <reaction evidence="5 7">
        <text>dimethylallyl phosphate + FMNH2 = prenylated FMNH2 + phosphate</text>
        <dbReference type="Rhea" id="RHEA:37743"/>
        <dbReference type="ChEBI" id="CHEBI:43474"/>
        <dbReference type="ChEBI" id="CHEBI:57618"/>
        <dbReference type="ChEBI" id="CHEBI:87467"/>
        <dbReference type="ChEBI" id="CHEBI:88052"/>
        <dbReference type="EC" id="2.5.1.129"/>
    </reaction>
</comment>
<dbReference type="EMBL" id="CP018800">
    <property type="protein sequence ID" value="ATX82128.1"/>
    <property type="molecule type" value="Genomic_DNA"/>
</dbReference>
<feature type="domain" description="Flavoprotein" evidence="8">
    <location>
        <begin position="10"/>
        <end position="193"/>
    </location>
</feature>
<keyword evidence="9" id="KW-0456">Lyase</keyword>
<dbReference type="PANTHER" id="PTHR43374">
    <property type="entry name" value="FLAVIN PRENYLTRANSFERASE"/>
    <property type="match status" value="1"/>
</dbReference>
<keyword evidence="4 7" id="KW-0808">Transferase</keyword>
<feature type="binding site" evidence="7">
    <location>
        <position position="172"/>
    </location>
    <ligand>
        <name>dimethylallyl phosphate</name>
        <dbReference type="ChEBI" id="CHEBI:88052"/>
    </ligand>
</feature>
<dbReference type="InterPro" id="IPR036551">
    <property type="entry name" value="Flavin_trans-like"/>
</dbReference>
<evidence type="ECO:0000313" key="10">
    <source>
        <dbReference type="Proteomes" id="UP000231637"/>
    </source>
</evidence>
<dbReference type="NCBIfam" id="TIGR00421">
    <property type="entry name" value="ubiX_pad"/>
    <property type="match status" value="1"/>
</dbReference>
<keyword evidence="3 7" id="KW-0288">FMN</keyword>
<evidence type="ECO:0000256" key="4">
    <source>
        <dbReference type="ARBA" id="ARBA00022679"/>
    </source>
</evidence>
<sequence length="206" mass="22282">MSNAPQQEPIIVAMTGASGAAYGLRLIQRLADAGITQHLILSDAARVVLKQEADLELPADTDATTAALAEHLTIPSSRLCCYSLSDWFSPAASGSASIRRMVVIPCSMGTLARIASGLSGNLIERAADVVLKEKRQLILVPRETPLSTIHLENMLKLSRMGVDIIPAMPAFYHRPTSLDEIVDYLVDRVLDHLKVVNPEAKQWGSS</sequence>
<dbReference type="NCBIfam" id="NF004685">
    <property type="entry name" value="PRK06029.1"/>
    <property type="match status" value="1"/>
</dbReference>
<feature type="binding site" evidence="7">
    <location>
        <position position="142"/>
    </location>
    <ligand>
        <name>FMN</name>
        <dbReference type="ChEBI" id="CHEBI:58210"/>
    </ligand>
</feature>
<dbReference type="AlphaFoldDB" id="A0A2K8L472"/>
<proteinExistence type="inferred from homology"/>
<dbReference type="Proteomes" id="UP000231637">
    <property type="component" value="Chromosome"/>
</dbReference>
<feature type="binding site" evidence="7">
    <location>
        <position position="42"/>
    </location>
    <ligand>
        <name>FMN</name>
        <dbReference type="ChEBI" id="CHEBI:58210"/>
    </ligand>
</feature>
<evidence type="ECO:0000259" key="8">
    <source>
        <dbReference type="Pfam" id="PF02441"/>
    </source>
</evidence>
<feature type="binding site" evidence="7">
    <location>
        <position position="188"/>
    </location>
    <ligand>
        <name>dimethylallyl phosphate</name>
        <dbReference type="ChEBI" id="CHEBI:88052"/>
    </ligand>
</feature>
<evidence type="ECO:0000256" key="5">
    <source>
        <dbReference type="ARBA" id="ARBA00050612"/>
    </source>
</evidence>
<evidence type="ECO:0000256" key="2">
    <source>
        <dbReference type="ARBA" id="ARBA00022630"/>
    </source>
</evidence>
<accession>A0A2K8L472</accession>
<evidence type="ECO:0000256" key="7">
    <source>
        <dbReference type="HAMAP-Rule" id="MF_01984"/>
    </source>
</evidence>
<evidence type="ECO:0000256" key="3">
    <source>
        <dbReference type="ARBA" id="ARBA00022643"/>
    </source>
</evidence>
<dbReference type="EC" id="2.5.1.129" evidence="7"/>
<keyword evidence="2 7" id="KW-0285">Flavoprotein</keyword>
<dbReference type="FunFam" id="3.40.50.1950:FF:000001">
    <property type="entry name" value="Flavin prenyltransferase UbiX"/>
    <property type="match status" value="1"/>
</dbReference>
<dbReference type="SUPFAM" id="SSF52507">
    <property type="entry name" value="Homo-oligomeric flavin-containing Cys decarboxylases, HFCD"/>
    <property type="match status" value="1"/>
</dbReference>
<feature type="binding site" evidence="7">
    <location>
        <begin position="16"/>
        <end position="18"/>
    </location>
    <ligand>
        <name>FMN</name>
        <dbReference type="ChEBI" id="CHEBI:58210"/>
    </ligand>
</feature>
<dbReference type="InterPro" id="IPR003382">
    <property type="entry name" value="Flavoprotein"/>
</dbReference>
<keyword evidence="10" id="KW-1185">Reference proteome</keyword>
<dbReference type="Pfam" id="PF02441">
    <property type="entry name" value="Flavoprotein"/>
    <property type="match status" value="1"/>
</dbReference>
<organism evidence="9 10">
    <name type="scientific">Mariprofundus ferrinatatus</name>
    <dbReference type="NCBI Taxonomy" id="1921087"/>
    <lineage>
        <taxon>Bacteria</taxon>
        <taxon>Pseudomonadati</taxon>
        <taxon>Pseudomonadota</taxon>
        <taxon>Candidatius Mariprofundia</taxon>
        <taxon>Mariprofundales</taxon>
        <taxon>Mariprofundaceae</taxon>
        <taxon>Mariprofundus</taxon>
    </lineage>
</organism>
<reference evidence="9 10" key="1">
    <citation type="submission" date="2016-12" db="EMBL/GenBank/DDBJ databases">
        <title>Isolation and genomic insights into novel planktonic Zetaproteobacteria from stratified waters of the Chesapeake Bay.</title>
        <authorList>
            <person name="McAllister S.M."/>
            <person name="Kato S."/>
            <person name="Chan C.S."/>
            <person name="Chiu B.K."/>
            <person name="Field E.K."/>
        </authorList>
    </citation>
    <scope>NUCLEOTIDE SEQUENCE [LARGE SCALE GENOMIC DNA]</scope>
    <source>
        <strain evidence="9 10">CP-8</strain>
    </source>
</reference>
<comment type="similarity">
    <text evidence="6 7">Belongs to the UbiX/PAD1 family.</text>
</comment>
<dbReference type="OrthoDB" id="9781577at2"/>
<comment type="function">
    <text evidence="7">Flavin prenyltransferase that catalyzes the synthesis of the prenylated FMN cofactor (prenyl-FMN) for 4-hydroxy-3-polyprenylbenzoic acid decarboxylase UbiD. The prenyltransferase is metal-independent and links a dimethylallyl moiety from dimethylallyl monophosphate (DMAP) to the flavin N5 and C6 atoms of FMN.</text>
</comment>
<dbReference type="GO" id="GO:0016831">
    <property type="term" value="F:carboxy-lyase activity"/>
    <property type="evidence" value="ECO:0007669"/>
    <property type="project" value="TreeGrafter"/>
</dbReference>
<keyword evidence="1 7" id="KW-0637">Prenyltransferase</keyword>
<evidence type="ECO:0000256" key="1">
    <source>
        <dbReference type="ARBA" id="ARBA00022602"/>
    </source>
</evidence>
<evidence type="ECO:0000313" key="9">
    <source>
        <dbReference type="EMBL" id="ATX82128.1"/>
    </source>
</evidence>
<feature type="binding site" evidence="7">
    <location>
        <begin position="107"/>
        <end position="110"/>
    </location>
    <ligand>
        <name>FMN</name>
        <dbReference type="ChEBI" id="CHEBI:58210"/>
    </ligand>
</feature>
<dbReference type="Gene3D" id="3.40.50.1950">
    <property type="entry name" value="Flavin prenyltransferase-like"/>
    <property type="match status" value="1"/>
</dbReference>